<feature type="region of interest" description="Disordered" evidence="1">
    <location>
        <begin position="177"/>
        <end position="225"/>
    </location>
</feature>
<evidence type="ECO:0000313" key="3">
    <source>
        <dbReference type="EMBL" id="KAK7939188.1"/>
    </source>
</evidence>
<reference evidence="4" key="1">
    <citation type="submission" date="2024-04" db="EMBL/GenBank/DDBJ databases">
        <title>Salinicola lusitanus LLJ914,a marine bacterium isolated from the Okinawa Trough.</title>
        <authorList>
            <person name="Li J."/>
        </authorList>
    </citation>
    <scope>NUCLEOTIDE SEQUENCE [LARGE SCALE GENOMIC DNA]</scope>
</reference>
<sequence length="304" mass="33460">MEETSTTSDFCTTKNMTCKEMQTSGGFKYPLEPGKQSPVTEIAMENKNGTPLARMQNENCVRVNYVHLEKDGNISENCQFINAIENIDENMPSSTGLDQHWNTIGIVAGFVVVALAFGALGYYLWRKLRKGKEEGATPCLINCLDREKWNPGAQLDQSNAQNTLNCQLEQLLDDKSGNRSMHTSINMEPDKTINNDPVPRVNGVFSQPGLNGNRGHDPGGGKDTELNCNGSLQHCEQQTLDGHRRSKDNGCILSRDQGSAREEAFDETTGEDGQALVDSPGPESKCNSPPQDVEKGTQYKEDNI</sequence>
<evidence type="ECO:0000313" key="4">
    <source>
        <dbReference type="Proteomes" id="UP001460270"/>
    </source>
</evidence>
<evidence type="ECO:0000256" key="1">
    <source>
        <dbReference type="SAM" id="MobiDB-lite"/>
    </source>
</evidence>
<feature type="compositionally biased region" description="Basic and acidic residues" evidence="1">
    <location>
        <begin position="214"/>
        <end position="225"/>
    </location>
</feature>
<accession>A0AAW0PU35</accession>
<dbReference type="AlphaFoldDB" id="A0AAW0PU35"/>
<name>A0AAW0PU35_9GOBI</name>
<feature type="region of interest" description="Disordered" evidence="1">
    <location>
        <begin position="239"/>
        <end position="304"/>
    </location>
</feature>
<keyword evidence="2" id="KW-0812">Transmembrane</keyword>
<keyword evidence="2" id="KW-0472">Membrane</keyword>
<feature type="compositionally biased region" description="Basic and acidic residues" evidence="1">
    <location>
        <begin position="292"/>
        <end position="304"/>
    </location>
</feature>
<organism evidence="3 4">
    <name type="scientific">Mugilogobius chulae</name>
    <name type="common">yellowstripe goby</name>
    <dbReference type="NCBI Taxonomy" id="88201"/>
    <lineage>
        <taxon>Eukaryota</taxon>
        <taxon>Metazoa</taxon>
        <taxon>Chordata</taxon>
        <taxon>Craniata</taxon>
        <taxon>Vertebrata</taxon>
        <taxon>Euteleostomi</taxon>
        <taxon>Actinopterygii</taxon>
        <taxon>Neopterygii</taxon>
        <taxon>Teleostei</taxon>
        <taxon>Neoteleostei</taxon>
        <taxon>Acanthomorphata</taxon>
        <taxon>Gobiaria</taxon>
        <taxon>Gobiiformes</taxon>
        <taxon>Gobioidei</taxon>
        <taxon>Gobiidae</taxon>
        <taxon>Gobionellinae</taxon>
        <taxon>Mugilogobius</taxon>
    </lineage>
</organism>
<proteinExistence type="predicted"/>
<keyword evidence="2" id="KW-1133">Transmembrane helix</keyword>
<evidence type="ECO:0000256" key="2">
    <source>
        <dbReference type="SAM" id="Phobius"/>
    </source>
</evidence>
<gene>
    <name evidence="3" type="ORF">WMY93_002514</name>
</gene>
<keyword evidence="4" id="KW-1185">Reference proteome</keyword>
<protein>
    <submittedName>
        <fullName evidence="3">Uncharacterized protein</fullName>
    </submittedName>
</protein>
<dbReference type="EMBL" id="JBBPFD010000002">
    <property type="protein sequence ID" value="KAK7939188.1"/>
    <property type="molecule type" value="Genomic_DNA"/>
</dbReference>
<dbReference type="Proteomes" id="UP001460270">
    <property type="component" value="Unassembled WGS sequence"/>
</dbReference>
<feature type="transmembrane region" description="Helical" evidence="2">
    <location>
        <begin position="101"/>
        <end position="125"/>
    </location>
</feature>
<comment type="caution">
    <text evidence="3">The sequence shown here is derived from an EMBL/GenBank/DDBJ whole genome shotgun (WGS) entry which is preliminary data.</text>
</comment>